<evidence type="ECO:0000256" key="1">
    <source>
        <dbReference type="ARBA" id="ARBA00022441"/>
    </source>
</evidence>
<dbReference type="Gene3D" id="2.60.40.1120">
    <property type="entry name" value="Carboxypeptidase-like, regulatory domain"/>
    <property type="match status" value="1"/>
</dbReference>
<dbReference type="Proteomes" id="UP001261871">
    <property type="component" value="Unassembled WGS sequence"/>
</dbReference>
<feature type="chain" id="PRO_5046550161" description="Kelch motif-containing protein" evidence="3">
    <location>
        <begin position="20"/>
        <end position="450"/>
    </location>
</feature>
<keyword evidence="1" id="KW-0880">Kelch repeat</keyword>
<reference evidence="4 5" key="1">
    <citation type="submission" date="2023-07" db="EMBL/GenBank/DDBJ databases">
        <title>Sorghum-associated microbial communities from plants grown in Nebraska, USA.</title>
        <authorList>
            <person name="Schachtman D."/>
        </authorList>
    </citation>
    <scope>NUCLEOTIDE SEQUENCE [LARGE SCALE GENOMIC DNA]</scope>
    <source>
        <strain evidence="4 5">BE124</strain>
    </source>
</reference>
<dbReference type="InterPro" id="IPR015915">
    <property type="entry name" value="Kelch-typ_b-propeller"/>
</dbReference>
<protein>
    <recommendedName>
        <fullName evidence="6">Kelch motif-containing protein</fullName>
    </recommendedName>
</protein>
<dbReference type="PANTHER" id="PTHR24412">
    <property type="entry name" value="KELCH PROTEIN"/>
    <property type="match status" value="1"/>
</dbReference>
<name>A0ABU1RZN4_9FLAO</name>
<evidence type="ECO:0000313" key="5">
    <source>
        <dbReference type="Proteomes" id="UP001261871"/>
    </source>
</evidence>
<dbReference type="RefSeq" id="WP_310003634.1">
    <property type="nucleotide sequence ID" value="NZ_JAVDTX010000001.1"/>
</dbReference>
<evidence type="ECO:0008006" key="6">
    <source>
        <dbReference type="Google" id="ProtNLM"/>
    </source>
</evidence>
<keyword evidence="5" id="KW-1185">Reference proteome</keyword>
<dbReference type="Pfam" id="PF24681">
    <property type="entry name" value="Kelch_KLHDC2_KLHL20_DRC7"/>
    <property type="match status" value="1"/>
</dbReference>
<evidence type="ECO:0000256" key="3">
    <source>
        <dbReference type="SAM" id="SignalP"/>
    </source>
</evidence>
<dbReference type="Pfam" id="PF13715">
    <property type="entry name" value="CarbopepD_reg_2"/>
    <property type="match status" value="1"/>
</dbReference>
<dbReference type="PANTHER" id="PTHR24412:SF484">
    <property type="entry name" value="CHROMOSOME UNDETERMINED SCAFFOLD_17, WHOLE GENOME SHOTGUN SEQUENCE"/>
    <property type="match status" value="1"/>
</dbReference>
<dbReference type="EMBL" id="JAVDTX010000001">
    <property type="protein sequence ID" value="MDR6843840.1"/>
    <property type="molecule type" value="Genomic_DNA"/>
</dbReference>
<dbReference type="InterPro" id="IPR008969">
    <property type="entry name" value="CarboxyPept-like_regulatory"/>
</dbReference>
<gene>
    <name evidence="4" type="ORF">J2W95_000520</name>
</gene>
<dbReference type="SUPFAM" id="SSF117281">
    <property type="entry name" value="Kelch motif"/>
    <property type="match status" value="1"/>
</dbReference>
<keyword evidence="3" id="KW-0732">Signal</keyword>
<evidence type="ECO:0000256" key="2">
    <source>
        <dbReference type="ARBA" id="ARBA00022737"/>
    </source>
</evidence>
<comment type="caution">
    <text evidence="4">The sequence shown here is derived from an EMBL/GenBank/DDBJ whole genome shotgun (WGS) entry which is preliminary data.</text>
</comment>
<sequence length="450" mass="51517">MPLKNLILALVLFPFFAFAQNIKGSILDKKSNLPISDVNISLSPINVSTTTDEKGKFNLKTSREFQKNDSLNISHIRYTSKKISLTELNKSDCLIFLDEKTENLNGLTLTSVTKELKSKLAFTKLAPLKYAISSFGSILNNNKIYVIGGDGSFKTDAWKKLQYEKVDFTLNDYLKELQFQFSGQFYKGDLLIYDIKTNQWTTSKLKFRKRANHNLNIYNNIIYVLGGKRVSVNGKFEYLDDKIEVFDTSKETITIDNTNPHQAADFASFNYKNTIIAIGGSTKKSENGSKEYTNKVHSYDLNTGYWYELTNMPTAKEVNGILIKDKIYLIGGFNGKPLSSFESFDLVTETWKNEGELFNTLGYPAITHKDDVIYIFENEKIYTLNTNTKELKEYLINLPFKGSKLYYCDEKLYLIGGYIENCFSQYPSPNLFSIEISEFENTKPNRVKIL</sequence>
<dbReference type="SMART" id="SM00612">
    <property type="entry name" value="Kelch"/>
    <property type="match status" value="2"/>
</dbReference>
<feature type="signal peptide" evidence="3">
    <location>
        <begin position="1"/>
        <end position="19"/>
    </location>
</feature>
<dbReference type="Gene3D" id="2.120.10.80">
    <property type="entry name" value="Kelch-type beta propeller"/>
    <property type="match status" value="1"/>
</dbReference>
<dbReference type="SUPFAM" id="SSF49464">
    <property type="entry name" value="Carboxypeptidase regulatory domain-like"/>
    <property type="match status" value="1"/>
</dbReference>
<keyword evidence="2" id="KW-0677">Repeat</keyword>
<evidence type="ECO:0000313" key="4">
    <source>
        <dbReference type="EMBL" id="MDR6843840.1"/>
    </source>
</evidence>
<accession>A0ABU1RZN4</accession>
<organism evidence="4 5">
    <name type="scientific">Flavobacterium granuli</name>
    <dbReference type="NCBI Taxonomy" id="280093"/>
    <lineage>
        <taxon>Bacteria</taxon>
        <taxon>Pseudomonadati</taxon>
        <taxon>Bacteroidota</taxon>
        <taxon>Flavobacteriia</taxon>
        <taxon>Flavobacteriales</taxon>
        <taxon>Flavobacteriaceae</taxon>
        <taxon>Flavobacterium</taxon>
    </lineage>
</organism>
<proteinExistence type="predicted"/>
<dbReference type="InterPro" id="IPR006652">
    <property type="entry name" value="Kelch_1"/>
</dbReference>